<keyword evidence="3" id="KW-1185">Reference proteome</keyword>
<protein>
    <submittedName>
        <fullName evidence="2">Uncharacterized protein</fullName>
    </submittedName>
</protein>
<feature type="region of interest" description="Disordered" evidence="1">
    <location>
        <begin position="23"/>
        <end position="47"/>
    </location>
</feature>
<dbReference type="EMBL" id="NXLR01000006">
    <property type="protein sequence ID" value="RDU60001.1"/>
    <property type="molecule type" value="Genomic_DNA"/>
</dbReference>
<evidence type="ECO:0000256" key="1">
    <source>
        <dbReference type="SAM" id="MobiDB-lite"/>
    </source>
</evidence>
<accession>A0A3D8I614</accession>
<reference evidence="2 3" key="1">
    <citation type="submission" date="2018-04" db="EMBL/GenBank/DDBJ databases">
        <title>Novel Campyloabacter and Helicobacter Species and Strains.</title>
        <authorList>
            <person name="Mannion A.J."/>
            <person name="Shen Z."/>
            <person name="Fox J.G."/>
        </authorList>
    </citation>
    <scope>NUCLEOTIDE SEQUENCE [LARGE SCALE GENOMIC DNA]</scope>
    <source>
        <strain evidence="2 3">MIT 98-6070</strain>
    </source>
</reference>
<feature type="compositionally biased region" description="Polar residues" evidence="1">
    <location>
        <begin position="23"/>
        <end position="44"/>
    </location>
</feature>
<evidence type="ECO:0000313" key="3">
    <source>
        <dbReference type="Proteomes" id="UP000256599"/>
    </source>
</evidence>
<organism evidence="2 3">
    <name type="scientific">Helicobacter marmotae</name>
    <dbReference type="NCBI Taxonomy" id="152490"/>
    <lineage>
        <taxon>Bacteria</taxon>
        <taxon>Pseudomonadati</taxon>
        <taxon>Campylobacterota</taxon>
        <taxon>Epsilonproteobacteria</taxon>
        <taxon>Campylobacterales</taxon>
        <taxon>Helicobacteraceae</taxon>
        <taxon>Helicobacter</taxon>
    </lineage>
</organism>
<proteinExistence type="predicted"/>
<evidence type="ECO:0000313" key="2">
    <source>
        <dbReference type="EMBL" id="RDU60001.1"/>
    </source>
</evidence>
<comment type="caution">
    <text evidence="2">The sequence shown here is derived from an EMBL/GenBank/DDBJ whole genome shotgun (WGS) entry which is preliminary data.</text>
</comment>
<dbReference type="AlphaFoldDB" id="A0A3D8I614"/>
<gene>
    <name evidence="2" type="ORF">CQA63_04410</name>
</gene>
<sequence>MDITKINHMSGVQGMLANIYNAPNQPQNVQSKESEQSSKGVDSINNEDRSIQSLQYMDITKRIEDKFSPSEELKKAREIGGELEGGFNDKTSFENLSSMLKKQGLITSNEQVAMDYLKTHAPKLDFDEFAKIAANDNHSKEMKGLIDSVIKTMEFVDDVNGGVLRGS</sequence>
<dbReference type="OrthoDB" id="5322849at2"/>
<dbReference type="RefSeq" id="WP_104700187.1">
    <property type="nucleotide sequence ID" value="NZ_FZPP01000022.1"/>
</dbReference>
<name>A0A3D8I614_9HELI</name>
<dbReference type="Proteomes" id="UP000256599">
    <property type="component" value="Unassembled WGS sequence"/>
</dbReference>